<feature type="region of interest" description="Disordered" evidence="1">
    <location>
        <begin position="50"/>
        <end position="102"/>
    </location>
</feature>
<protein>
    <submittedName>
        <fullName evidence="2">Uncharacterized protein</fullName>
    </submittedName>
</protein>
<evidence type="ECO:0000313" key="2">
    <source>
        <dbReference type="EMBL" id="KAH9418350.1"/>
    </source>
</evidence>
<proteinExistence type="predicted"/>
<evidence type="ECO:0000313" key="3">
    <source>
        <dbReference type="Proteomes" id="UP000887458"/>
    </source>
</evidence>
<feature type="compositionally biased region" description="Low complexity" evidence="1">
    <location>
        <begin position="61"/>
        <end position="90"/>
    </location>
</feature>
<dbReference type="EMBL" id="NJHN03000064">
    <property type="protein sequence ID" value="KAH9418350.1"/>
    <property type="molecule type" value="Genomic_DNA"/>
</dbReference>
<name>A0ABQ8J7H6_DERPT</name>
<keyword evidence="3" id="KW-1185">Reference proteome</keyword>
<reference evidence="2 3" key="1">
    <citation type="journal article" date="2018" name="J. Allergy Clin. Immunol.">
        <title>High-quality assembly of Dermatophagoides pteronyssinus genome and transcriptome reveals a wide range of novel allergens.</title>
        <authorList>
            <person name="Liu X.Y."/>
            <person name="Yang K.Y."/>
            <person name="Wang M.Q."/>
            <person name="Kwok J.S."/>
            <person name="Zeng X."/>
            <person name="Yang Z."/>
            <person name="Xiao X.J."/>
            <person name="Lau C.P."/>
            <person name="Li Y."/>
            <person name="Huang Z.M."/>
            <person name="Ba J.G."/>
            <person name="Yim A.K."/>
            <person name="Ouyang C.Y."/>
            <person name="Ngai S.M."/>
            <person name="Chan T.F."/>
            <person name="Leung E.L."/>
            <person name="Liu L."/>
            <person name="Liu Z.G."/>
            <person name="Tsui S.K."/>
        </authorList>
    </citation>
    <scope>NUCLEOTIDE SEQUENCE [LARGE SCALE GENOMIC DNA]</scope>
    <source>
        <strain evidence="2">Derp</strain>
    </source>
</reference>
<feature type="region of interest" description="Disordered" evidence="1">
    <location>
        <begin position="157"/>
        <end position="199"/>
    </location>
</feature>
<sequence>MPFITNNNDNNSIKSSGSCQKMFPQGSYRSYKSFLNHYSKEQPSQIRRVSNGSVPMTMEQSTPSSTTKSISSRSIKSKIAQFDQPQQQQQRSYSIPNDNKSNMTMMMKRNNNNDQRIIMKNDLNLEKLLTLSSYEIELLDKDVLERFVQLLVSGQKLPSSTETSGNGIDLNNNDNDKDGDDDNDSKISTKNKLETDDDDIDQCKMNLIQSLKKQLENYRQTKQIEF</sequence>
<evidence type="ECO:0000256" key="1">
    <source>
        <dbReference type="SAM" id="MobiDB-lite"/>
    </source>
</evidence>
<accession>A0ABQ8J7H6</accession>
<feature type="compositionally biased region" description="Basic and acidic residues" evidence="1">
    <location>
        <begin position="184"/>
        <end position="194"/>
    </location>
</feature>
<gene>
    <name evidence="2" type="ORF">DERP_010219</name>
</gene>
<reference evidence="2 3" key="2">
    <citation type="journal article" date="2022" name="Mol. Biol. Evol.">
        <title>Comparative Genomics Reveals Insights into the Divergent Evolution of Astigmatic Mites and Household Pest Adaptations.</title>
        <authorList>
            <person name="Xiong Q."/>
            <person name="Wan A.T."/>
            <person name="Liu X."/>
            <person name="Fung C.S."/>
            <person name="Xiao X."/>
            <person name="Malainual N."/>
            <person name="Hou J."/>
            <person name="Wang L."/>
            <person name="Wang M."/>
            <person name="Yang K.Y."/>
            <person name="Cui Y."/>
            <person name="Leung E.L."/>
            <person name="Nong W."/>
            <person name="Shin S.K."/>
            <person name="Au S.W."/>
            <person name="Jeong K.Y."/>
            <person name="Chew F.T."/>
            <person name="Hui J.H."/>
            <person name="Leung T.F."/>
            <person name="Tungtrongchitr A."/>
            <person name="Zhong N."/>
            <person name="Liu Z."/>
            <person name="Tsui S.K."/>
        </authorList>
    </citation>
    <scope>NUCLEOTIDE SEQUENCE [LARGE SCALE GENOMIC DNA]</scope>
    <source>
        <strain evidence="2">Derp</strain>
    </source>
</reference>
<feature type="compositionally biased region" description="Polar residues" evidence="1">
    <location>
        <begin position="50"/>
        <end position="60"/>
    </location>
</feature>
<organism evidence="2 3">
    <name type="scientific">Dermatophagoides pteronyssinus</name>
    <name type="common">European house dust mite</name>
    <dbReference type="NCBI Taxonomy" id="6956"/>
    <lineage>
        <taxon>Eukaryota</taxon>
        <taxon>Metazoa</taxon>
        <taxon>Ecdysozoa</taxon>
        <taxon>Arthropoda</taxon>
        <taxon>Chelicerata</taxon>
        <taxon>Arachnida</taxon>
        <taxon>Acari</taxon>
        <taxon>Acariformes</taxon>
        <taxon>Sarcoptiformes</taxon>
        <taxon>Astigmata</taxon>
        <taxon>Psoroptidia</taxon>
        <taxon>Analgoidea</taxon>
        <taxon>Pyroglyphidae</taxon>
        <taxon>Dermatophagoidinae</taxon>
        <taxon>Dermatophagoides</taxon>
    </lineage>
</organism>
<comment type="caution">
    <text evidence="2">The sequence shown here is derived from an EMBL/GenBank/DDBJ whole genome shotgun (WGS) entry which is preliminary data.</text>
</comment>
<dbReference type="Proteomes" id="UP000887458">
    <property type="component" value="Unassembled WGS sequence"/>
</dbReference>